<evidence type="ECO:0000256" key="5">
    <source>
        <dbReference type="ARBA" id="ARBA00023136"/>
    </source>
</evidence>
<keyword evidence="2" id="KW-1003">Cell membrane</keyword>
<dbReference type="InterPro" id="IPR019108">
    <property type="entry name" value="Caa3_assmbl_CtaG-rel"/>
</dbReference>
<dbReference type="EMBL" id="JBHLWM010000003">
    <property type="protein sequence ID" value="MFC0240767.1"/>
    <property type="molecule type" value="Genomic_DNA"/>
</dbReference>
<evidence type="ECO:0000256" key="3">
    <source>
        <dbReference type="ARBA" id="ARBA00022692"/>
    </source>
</evidence>
<feature type="transmembrane region" description="Helical" evidence="6">
    <location>
        <begin position="82"/>
        <end position="100"/>
    </location>
</feature>
<feature type="transmembrane region" description="Helical" evidence="6">
    <location>
        <begin position="52"/>
        <end position="76"/>
    </location>
</feature>
<name>A0ABV6ERB7_9BRAD</name>
<feature type="transmembrane region" description="Helical" evidence="6">
    <location>
        <begin position="174"/>
        <end position="198"/>
    </location>
</feature>
<evidence type="ECO:0000256" key="1">
    <source>
        <dbReference type="ARBA" id="ARBA00004651"/>
    </source>
</evidence>
<keyword evidence="3 6" id="KW-0812">Transmembrane</keyword>
<feature type="transmembrane region" description="Helical" evidence="6">
    <location>
        <begin position="143"/>
        <end position="162"/>
    </location>
</feature>
<feature type="transmembrane region" description="Helical" evidence="6">
    <location>
        <begin position="218"/>
        <end position="240"/>
    </location>
</feature>
<comment type="subcellular location">
    <subcellularLocation>
        <location evidence="1">Cell membrane</location>
        <topology evidence="1">Multi-pass membrane protein</topology>
    </subcellularLocation>
</comment>
<organism evidence="7 8">
    <name type="scientific">Rhodopseudomonas telluris</name>
    <dbReference type="NCBI Taxonomy" id="644215"/>
    <lineage>
        <taxon>Bacteria</taxon>
        <taxon>Pseudomonadati</taxon>
        <taxon>Pseudomonadota</taxon>
        <taxon>Alphaproteobacteria</taxon>
        <taxon>Hyphomicrobiales</taxon>
        <taxon>Nitrobacteraceae</taxon>
        <taxon>Rhodopseudomonas</taxon>
    </lineage>
</organism>
<evidence type="ECO:0000256" key="2">
    <source>
        <dbReference type="ARBA" id="ARBA00022475"/>
    </source>
</evidence>
<dbReference type="Proteomes" id="UP001589775">
    <property type="component" value="Unassembled WGS sequence"/>
</dbReference>
<feature type="transmembrane region" description="Helical" evidence="6">
    <location>
        <begin position="112"/>
        <end position="131"/>
    </location>
</feature>
<dbReference type="RefSeq" id="WP_378386982.1">
    <property type="nucleotide sequence ID" value="NZ_JBHLWM010000003.1"/>
</dbReference>
<comment type="caution">
    <text evidence="7">The sequence shown here is derived from an EMBL/GenBank/DDBJ whole genome shotgun (WGS) entry which is preliminary data.</text>
</comment>
<feature type="transmembrane region" description="Helical" evidence="6">
    <location>
        <begin position="23"/>
        <end position="40"/>
    </location>
</feature>
<keyword evidence="5 6" id="KW-0472">Membrane</keyword>
<keyword evidence="8" id="KW-1185">Reference proteome</keyword>
<evidence type="ECO:0000313" key="7">
    <source>
        <dbReference type="EMBL" id="MFC0240767.1"/>
    </source>
</evidence>
<sequence>MIAPYCGAAPLPAEWLGRWNLDPMLLVALACGAALHLGVLMRERAHDRDARLVLAGSAWTLMVLLFVSPLCALTSALFSARVAHHVVLVAAVAPLLILSLPQRLATLRMPGFAGSAAFVLHMVLLWLWHAPAPYAAALADPRMFWGMELSLLGSALLLWLAVLTPAARLGGALALLLGSVVQMGLLGAVITFARTPLYDAHLGVTPPWGLSALQDQQLAGLIMWVPAAIPYLIAALMLLVGRFGAGVADDPAR</sequence>
<protein>
    <submittedName>
        <fullName evidence="7">Cytochrome c oxidase assembly protein</fullName>
    </submittedName>
</protein>
<evidence type="ECO:0000256" key="4">
    <source>
        <dbReference type="ARBA" id="ARBA00022989"/>
    </source>
</evidence>
<evidence type="ECO:0000313" key="8">
    <source>
        <dbReference type="Proteomes" id="UP001589775"/>
    </source>
</evidence>
<dbReference type="Pfam" id="PF09678">
    <property type="entry name" value="Caa3_CtaG"/>
    <property type="match status" value="1"/>
</dbReference>
<keyword evidence="4 6" id="KW-1133">Transmembrane helix</keyword>
<gene>
    <name evidence="7" type="ORF">ACFFJ6_09835</name>
</gene>
<proteinExistence type="predicted"/>
<reference evidence="7 8" key="1">
    <citation type="submission" date="2024-09" db="EMBL/GenBank/DDBJ databases">
        <authorList>
            <person name="Sun Q."/>
            <person name="Mori K."/>
        </authorList>
    </citation>
    <scope>NUCLEOTIDE SEQUENCE [LARGE SCALE GENOMIC DNA]</scope>
    <source>
        <strain evidence="7 8">KCTC 23279</strain>
    </source>
</reference>
<accession>A0ABV6ERB7</accession>
<evidence type="ECO:0000256" key="6">
    <source>
        <dbReference type="SAM" id="Phobius"/>
    </source>
</evidence>